<accession>E4WVW4</accession>
<evidence type="ECO:0000313" key="3">
    <source>
        <dbReference type="Proteomes" id="UP000001307"/>
    </source>
</evidence>
<evidence type="ECO:0000313" key="2">
    <source>
        <dbReference type="EMBL" id="CBY21267.1"/>
    </source>
</evidence>
<dbReference type="InParanoid" id="E4WVW4"/>
<dbReference type="AlphaFoldDB" id="E4WVW4"/>
<feature type="region of interest" description="Disordered" evidence="1">
    <location>
        <begin position="174"/>
        <end position="216"/>
    </location>
</feature>
<sequence length="460" mass="51417">MTVGVPFSRQFRKIITSDLYGIGEQSDRKLTRQEIAHMQTGTVVSFHERGSELRRGTFLVSSVSVLRFISPGQLIGELLSNQELTHFCHVKNLSTKTYATSVIQAYEFVKKMGDEKRNALGSRPVGRPPKQQISVNKRPLPKENAIPSLDTDKNGLLGNIAGILINEAKKQKSVESFTRDFPSGSPNKTENDEDQRDESDGFHVSNNVQMVEDSDDEMDDVKVEFIEDEDENVEEIQPVVTENPVVNQNNIIQIQRLLEIQQLNQQLLEANSKSLATPRIDQGWTNTGLSINSGVRKYNAPGTIRDISFNQGNPSKYGRITVMGLVFRIEVEGKVYNYKLKTLSYCKAGIVAYLGCVNQSRGKRPLSSDSACCKATARLVLDSSLPELVEAHQRKSLSYSEPILRKISTYKAAECSYQPHISEACEWNGISYTAHPENFSQANLTPVHIAPNQKIIINKL</sequence>
<dbReference type="OrthoDB" id="10504240at2759"/>
<reference evidence="2" key="1">
    <citation type="journal article" date="2010" name="Science">
        <title>Plasticity of animal genome architecture unmasked by rapid evolution of a pelagic tunicate.</title>
        <authorList>
            <person name="Denoeud F."/>
            <person name="Henriet S."/>
            <person name="Mungpakdee S."/>
            <person name="Aury J.M."/>
            <person name="Da Silva C."/>
            <person name="Brinkmann H."/>
            <person name="Mikhaleva J."/>
            <person name="Olsen L.C."/>
            <person name="Jubin C."/>
            <person name="Canestro C."/>
            <person name="Bouquet J.M."/>
            <person name="Danks G."/>
            <person name="Poulain J."/>
            <person name="Campsteijn C."/>
            <person name="Adamski M."/>
            <person name="Cross I."/>
            <person name="Yadetie F."/>
            <person name="Muffato M."/>
            <person name="Louis A."/>
            <person name="Butcher S."/>
            <person name="Tsagkogeorga G."/>
            <person name="Konrad A."/>
            <person name="Singh S."/>
            <person name="Jensen M.F."/>
            <person name="Cong E.H."/>
            <person name="Eikeseth-Otteraa H."/>
            <person name="Noel B."/>
            <person name="Anthouard V."/>
            <person name="Porcel B.M."/>
            <person name="Kachouri-Lafond R."/>
            <person name="Nishino A."/>
            <person name="Ugolini M."/>
            <person name="Chourrout P."/>
            <person name="Nishida H."/>
            <person name="Aasland R."/>
            <person name="Huzurbazar S."/>
            <person name="Westhof E."/>
            <person name="Delsuc F."/>
            <person name="Lehrach H."/>
            <person name="Reinhardt R."/>
            <person name="Weissenbach J."/>
            <person name="Roy S.W."/>
            <person name="Artiguenave F."/>
            <person name="Postlethwait J.H."/>
            <person name="Manak J.R."/>
            <person name="Thompson E.M."/>
            <person name="Jaillon O."/>
            <person name="Du Pasquier L."/>
            <person name="Boudinot P."/>
            <person name="Liberles D.A."/>
            <person name="Volff J.N."/>
            <person name="Philippe H."/>
            <person name="Lenhard B."/>
            <person name="Roest Crollius H."/>
            <person name="Wincker P."/>
            <person name="Chourrout D."/>
        </authorList>
    </citation>
    <scope>NUCLEOTIDE SEQUENCE [LARGE SCALE GENOMIC DNA]</scope>
</reference>
<feature type="region of interest" description="Disordered" evidence="1">
    <location>
        <begin position="118"/>
        <end position="149"/>
    </location>
</feature>
<protein>
    <submittedName>
        <fullName evidence="2">Uncharacterized protein</fullName>
    </submittedName>
</protein>
<keyword evidence="3" id="KW-1185">Reference proteome</keyword>
<dbReference type="Proteomes" id="UP000001307">
    <property type="component" value="Unassembled WGS sequence"/>
</dbReference>
<name>E4WVW4_OIKDI</name>
<organism evidence="2">
    <name type="scientific">Oikopleura dioica</name>
    <name type="common">Tunicate</name>
    <dbReference type="NCBI Taxonomy" id="34765"/>
    <lineage>
        <taxon>Eukaryota</taxon>
        <taxon>Metazoa</taxon>
        <taxon>Chordata</taxon>
        <taxon>Tunicata</taxon>
        <taxon>Appendicularia</taxon>
        <taxon>Copelata</taxon>
        <taxon>Oikopleuridae</taxon>
        <taxon>Oikopleura</taxon>
    </lineage>
</organism>
<evidence type="ECO:0000256" key="1">
    <source>
        <dbReference type="SAM" id="MobiDB-lite"/>
    </source>
</evidence>
<proteinExistence type="predicted"/>
<dbReference type="EMBL" id="FN653017">
    <property type="protein sequence ID" value="CBY21267.1"/>
    <property type="molecule type" value="Genomic_DNA"/>
</dbReference>
<gene>
    <name evidence="2" type="ORF">GSOID_T00009022001</name>
</gene>